<keyword evidence="6 12" id="KW-0067">ATP-binding</keyword>
<organism evidence="15">
    <name type="scientific">Arabidopsis lyrata subsp. lyrata</name>
    <name type="common">Lyre-leaved rock-cress</name>
    <dbReference type="NCBI Taxonomy" id="81972"/>
    <lineage>
        <taxon>Eukaryota</taxon>
        <taxon>Viridiplantae</taxon>
        <taxon>Streptophyta</taxon>
        <taxon>Embryophyta</taxon>
        <taxon>Tracheophyta</taxon>
        <taxon>Spermatophyta</taxon>
        <taxon>Magnoliopsida</taxon>
        <taxon>eudicotyledons</taxon>
        <taxon>Gunneridae</taxon>
        <taxon>Pentapetalae</taxon>
        <taxon>rosids</taxon>
        <taxon>malvids</taxon>
        <taxon>Brassicales</taxon>
        <taxon>Brassicaceae</taxon>
        <taxon>Camelineae</taxon>
        <taxon>Arabidopsis</taxon>
    </lineage>
</organism>
<evidence type="ECO:0000256" key="12">
    <source>
        <dbReference type="RuleBase" id="RU362094"/>
    </source>
</evidence>
<dbReference type="SUPFAM" id="SSF55874">
    <property type="entry name" value="ATPase domain of HSP90 chaperone/DNA topoisomerase II/histidine kinase"/>
    <property type="match status" value="1"/>
</dbReference>
<dbReference type="SMART" id="SM00433">
    <property type="entry name" value="TOP2c"/>
    <property type="match status" value="1"/>
</dbReference>
<dbReference type="InterPro" id="IPR020568">
    <property type="entry name" value="Ribosomal_Su5_D2-typ_SF"/>
</dbReference>
<evidence type="ECO:0000256" key="4">
    <source>
        <dbReference type="ARBA" id="ARBA00011080"/>
    </source>
</evidence>
<dbReference type="GO" id="GO:0006265">
    <property type="term" value="P:DNA topological change"/>
    <property type="evidence" value="ECO:0007669"/>
    <property type="project" value="UniProtKB-UniRule"/>
</dbReference>
<keyword evidence="5 12" id="KW-0547">Nucleotide-binding</keyword>
<dbReference type="InterPro" id="IPR050634">
    <property type="entry name" value="DNA_Topoisomerase_II"/>
</dbReference>
<dbReference type="eggNOG" id="KOG0355">
    <property type="taxonomic scope" value="Eukaryota"/>
</dbReference>
<sequence>MYQEKSLHEHILLRPDAYIGSIKEHTQPLWVFEKGEMVYRRTTYVPGLCKIFEEILMNAVDNKRTDPSMDSIIVKIDVDQNTISVRNNGNGVPVAQLEEKNVYIPELVFGCLLTSSHFDDNTTGGRTGYGAKLTNIFSTRFTIETNLNRYEHEKIVFTRNMKEKSTPVVTTCESIDKWTEVTFEPDLEMFHISKIGKDTVALMEKRIVECAACLGETVKVTINDTLLEVNSFNDYVDLYLGANSSRNDPLPRMTVKVNDKWEICVSLSKDKFQQISFVNSIATTKGGPHVDYVTTQIIDFITNSVKKKMNYAKVETDNVKKHMWVFVNCVIDHPVFDWLKETLIFPESSFGSKCKLSKDILKKDENPGMVKQLLSWATSKHGKDLDLGIEKLVDANKAGGEDSKLCTLILTEGDSAKTLVMTGLSFLSDESRELYGVFPLQGKLMNVRGASEDKINKNKKIQQLKTILGLENGKEYGNLRYGHVMIMTDQDHDGFHIKGLIINLFHVMWPELLERDPSFLCEFVTPIVKATHEDGKKETFFSMPELKKWKNNLLPNDIPRWTYKTYKGLGTSSDEEAQTYFENISIHKRDFLWQNEDDGKAIDLAFNSDKPEDRRTWLKNYTFINKELILFSKEDNRRSIPEMIDGLKPGQRKTLFCSLARDWKTECKVSVLTAHAIDRSDYNHGEQSLASTIIKMAQDYVGSSNVNLLLPMGQFGSQIFGGQDAASARYLYTMISPATRALFHKDDDVLLAWMDGDNQRMIEPKWYIPIIPTVLVNGCEGIGTGWSTFVPKYSTKDVIKNIMRLMSGEALEPMVPSYRGFKGTITETEGGFITKGVFEKNIQNSTIRITELPIKHLSNYKKFLHVLKTEEKFIKEIRDNSSRSSIDILLTLSRENMEIADEDIYTKLKLRTKILTTNMNLFDPTSQEEIKKYGSPLDSKINSVFLRLEIY</sequence>
<feature type="domain" description="Topo IIA-type catalytic" evidence="13">
    <location>
        <begin position="640"/>
        <end position="951"/>
    </location>
</feature>
<dbReference type="InterPro" id="IPR014721">
    <property type="entry name" value="Ribsml_uS5_D2-typ_fold_subgr"/>
</dbReference>
<dbReference type="InterPro" id="IPR031660">
    <property type="entry name" value="TOPRIM_C"/>
</dbReference>
<dbReference type="PANTHER" id="PTHR10169">
    <property type="entry name" value="DNA TOPOISOMERASE/GYRASE"/>
    <property type="match status" value="1"/>
</dbReference>
<evidence type="ECO:0000256" key="6">
    <source>
        <dbReference type="ARBA" id="ARBA00022840"/>
    </source>
</evidence>
<dbReference type="CDD" id="cd03481">
    <property type="entry name" value="TopoIIA_Trans_ScTopoIIA"/>
    <property type="match status" value="1"/>
</dbReference>
<dbReference type="InterPro" id="IPR003594">
    <property type="entry name" value="HATPase_dom"/>
</dbReference>
<dbReference type="Proteomes" id="UP000008694">
    <property type="component" value="Unassembled WGS sequence"/>
</dbReference>
<keyword evidence="7" id="KW-0460">Magnesium</keyword>
<dbReference type="SMART" id="SM00387">
    <property type="entry name" value="HATPase_c"/>
    <property type="match status" value="1"/>
</dbReference>
<name>D7KPI4_ARALL</name>
<reference evidence="14" key="1">
    <citation type="submission" date="2009-11" db="EMBL/GenBank/DDBJ databases">
        <authorList>
            <consortium name="US DOE Joint Genome Institute (JGI-PGF)"/>
            <person name="Ottilar R."/>
            <person name="Schmutz J."/>
            <person name="Salamov A."/>
            <person name="Cheng J.F."/>
            <person name="Lucas S."/>
            <person name="Pitluck S."/>
            <person name="Gundlach H."/>
            <person name="Guo Y."/>
            <person name="Haberer G."/>
            <person name="Nasrallah J."/>
            <person name="Mayer K.F.X."/>
            <person name="van de Peer Y."/>
            <person name="Weigel D."/>
            <person name="Grigoriev I.V."/>
        </authorList>
    </citation>
    <scope>NUCLEOTIDE SEQUENCE</scope>
</reference>
<comment type="function">
    <text evidence="12">Control of topological states of DNA by transient breakage and subsequent rejoining of DNA strands. Topoisomerase II makes double-strand breaks.</text>
</comment>
<feature type="active site" description="O-(5'-phospho-DNA)-tyrosine intermediate" evidence="11">
    <location>
        <position position="730"/>
    </location>
</feature>
<proteinExistence type="inferred from homology"/>
<evidence type="ECO:0000259" key="13">
    <source>
        <dbReference type="PROSITE" id="PS52040"/>
    </source>
</evidence>
<dbReference type="Gene3D" id="3.30.565.10">
    <property type="entry name" value="Histidine kinase-like ATPase, C-terminal domain"/>
    <property type="match status" value="1"/>
</dbReference>
<dbReference type="GO" id="GO:0005524">
    <property type="term" value="F:ATP binding"/>
    <property type="evidence" value="ECO:0007669"/>
    <property type="project" value="UniProtKB-UniRule"/>
</dbReference>
<dbReference type="AlphaFoldDB" id="D7KPI4"/>
<dbReference type="SMART" id="SM00434">
    <property type="entry name" value="TOP4c"/>
    <property type="match status" value="1"/>
</dbReference>
<dbReference type="InterPro" id="IPR006171">
    <property type="entry name" value="TOPRIM_dom"/>
</dbReference>
<dbReference type="InterPro" id="IPR002205">
    <property type="entry name" value="Topo_IIA_dom_A"/>
</dbReference>
<dbReference type="Gene3D" id="3.30.1490.30">
    <property type="match status" value="1"/>
</dbReference>
<evidence type="ECO:0000256" key="10">
    <source>
        <dbReference type="ARBA" id="ARBA00023235"/>
    </source>
</evidence>
<dbReference type="GO" id="GO:0000712">
    <property type="term" value="P:resolution of meiotic recombination intermediates"/>
    <property type="evidence" value="ECO:0007669"/>
    <property type="project" value="TreeGrafter"/>
</dbReference>
<dbReference type="PROSITE" id="PS52040">
    <property type="entry name" value="TOPO_IIA"/>
    <property type="match status" value="1"/>
</dbReference>
<reference evidence="14" key="2">
    <citation type="submission" date="2010-06" db="EMBL/GenBank/DDBJ databases">
        <title>The basis of rapid genome size change in Arabidopsis.</title>
        <authorList>
            <consortium name="US DOE Joint Genome Institute (JGI-PGF)"/>
            <person name="Bakker E."/>
            <person name="Bergelson J."/>
            <person name="Cheng J.Fang."/>
            <person name="Clark R.M."/>
            <person name="Fawcett J."/>
            <person name="Gaut B."/>
            <person name="Grigoriev I."/>
            <person name="Gundlach H."/>
            <person name="Guo Y."/>
            <person name="Haberer G."/>
            <person name="Hollister J."/>
            <person name="Hu T.T."/>
            <person name="Mayer K.F.X."/>
            <person name="Nasrallah J."/>
            <person name="Nordborg M."/>
            <person name="Otillar R."/>
            <person name="Pattyn P."/>
            <person name="Schmutz J."/>
            <person name="Spannagl M."/>
            <person name="van de Peer Y."/>
            <person name="Wang X."/>
            <person name="Weigel D."/>
            <person name="Yang L."/>
        </authorList>
    </citation>
    <scope>NUCLEOTIDE SEQUENCE</scope>
</reference>
<dbReference type="GO" id="GO:0003918">
    <property type="term" value="F:DNA topoisomerase type II (double strand cut, ATP-hydrolyzing) activity"/>
    <property type="evidence" value="ECO:0007669"/>
    <property type="project" value="UniProtKB-UniRule"/>
</dbReference>
<dbReference type="PROSITE" id="PS00177">
    <property type="entry name" value="TOPOISOMERASE_II"/>
    <property type="match status" value="1"/>
</dbReference>
<evidence type="ECO:0000256" key="5">
    <source>
        <dbReference type="ARBA" id="ARBA00022741"/>
    </source>
</evidence>
<dbReference type="FunFam" id="3.40.50.670:FF:000001">
    <property type="entry name" value="DNA topoisomerase 2"/>
    <property type="match status" value="1"/>
</dbReference>
<dbReference type="Gene3D" id="3.30.1360.40">
    <property type="match status" value="1"/>
</dbReference>
<dbReference type="SUPFAM" id="SSF54211">
    <property type="entry name" value="Ribosomal protein S5 domain 2-like"/>
    <property type="match status" value="1"/>
</dbReference>
<accession>D7KPI4</accession>
<dbReference type="STRING" id="81972.D7KPI4"/>
<dbReference type="InterPro" id="IPR013758">
    <property type="entry name" value="Topo_IIA_A/C_ab"/>
</dbReference>
<evidence type="ECO:0000256" key="3">
    <source>
        <dbReference type="ARBA" id="ARBA00001946"/>
    </source>
</evidence>
<evidence type="ECO:0000256" key="1">
    <source>
        <dbReference type="ARBA" id="ARBA00000185"/>
    </source>
</evidence>
<dbReference type="HOGENOM" id="CLU_001935_1_1_1"/>
<evidence type="ECO:0000256" key="8">
    <source>
        <dbReference type="ARBA" id="ARBA00023029"/>
    </source>
</evidence>
<evidence type="ECO:0000313" key="14">
    <source>
        <dbReference type="EMBL" id="EFH69599.1"/>
    </source>
</evidence>
<dbReference type="PRINTS" id="PR01158">
    <property type="entry name" value="TOPISMRASEII"/>
</dbReference>
<dbReference type="InterPro" id="IPR013506">
    <property type="entry name" value="Topo_IIA_bsu_dom2"/>
</dbReference>
<evidence type="ECO:0000256" key="9">
    <source>
        <dbReference type="ARBA" id="ARBA00023125"/>
    </source>
</evidence>
<dbReference type="Pfam" id="PF01751">
    <property type="entry name" value="Toprim"/>
    <property type="match status" value="1"/>
</dbReference>
<evidence type="ECO:0000256" key="11">
    <source>
        <dbReference type="PROSITE-ProRule" id="PRU01384"/>
    </source>
</evidence>
<dbReference type="InterPro" id="IPR001154">
    <property type="entry name" value="TopoII_euk"/>
</dbReference>
<protein>
    <recommendedName>
        <fullName evidence="12">DNA topoisomerase 2</fullName>
        <ecNumber evidence="12">5.6.2.2</ecNumber>
    </recommendedName>
</protein>
<dbReference type="Pfam" id="PF02518">
    <property type="entry name" value="HATPase_c"/>
    <property type="match status" value="1"/>
</dbReference>
<comment type="subunit">
    <text evidence="12">Homodimer.</text>
</comment>
<dbReference type="InterPro" id="IPR036890">
    <property type="entry name" value="HATPase_C_sf"/>
</dbReference>
<comment type="cofactor">
    <cofactor evidence="2">
        <name>Ca(2+)</name>
        <dbReference type="ChEBI" id="CHEBI:29108"/>
    </cofactor>
</comment>
<comment type="similarity">
    <text evidence="4 12">Belongs to the type II topoisomerase family.</text>
</comment>
<dbReference type="InterPro" id="IPR013760">
    <property type="entry name" value="Topo_IIA-like_dom_sf"/>
</dbReference>
<dbReference type="InterPro" id="IPR001241">
    <property type="entry name" value="Topo_IIA"/>
</dbReference>
<keyword evidence="8 11" id="KW-0799">Topoisomerase</keyword>
<keyword evidence="10 11" id="KW-0413">Isomerase</keyword>
<comment type="cofactor">
    <cofactor evidence="3">
        <name>Mg(2+)</name>
        <dbReference type="ChEBI" id="CHEBI:18420"/>
    </cofactor>
</comment>
<dbReference type="Pfam" id="PF16898">
    <property type="entry name" value="TOPRIM_C"/>
    <property type="match status" value="1"/>
</dbReference>
<dbReference type="PANTHER" id="PTHR10169:SF38">
    <property type="entry name" value="DNA TOPOISOMERASE 2"/>
    <property type="match status" value="1"/>
</dbReference>
<dbReference type="GO" id="GO:0000819">
    <property type="term" value="P:sister chromatid segregation"/>
    <property type="evidence" value="ECO:0007669"/>
    <property type="project" value="TreeGrafter"/>
</dbReference>
<dbReference type="Pfam" id="PF00521">
    <property type="entry name" value="DNA_topoisoIV"/>
    <property type="match status" value="1"/>
</dbReference>
<dbReference type="Pfam" id="PF00204">
    <property type="entry name" value="DNA_gyraseB"/>
    <property type="match status" value="1"/>
</dbReference>
<dbReference type="InterPro" id="IPR013759">
    <property type="entry name" value="Topo_IIA_B_C"/>
</dbReference>
<comment type="catalytic activity">
    <reaction evidence="1 11 12">
        <text>ATP-dependent breakage, passage and rejoining of double-stranded DNA.</text>
        <dbReference type="EC" id="5.6.2.2"/>
    </reaction>
</comment>
<evidence type="ECO:0000313" key="15">
    <source>
        <dbReference type="Proteomes" id="UP000008694"/>
    </source>
</evidence>
<dbReference type="GO" id="GO:0003677">
    <property type="term" value="F:DNA binding"/>
    <property type="evidence" value="ECO:0007669"/>
    <property type="project" value="UniProtKB-UniRule"/>
</dbReference>
<dbReference type="EMBL" id="GL348713">
    <property type="protein sequence ID" value="EFH69599.1"/>
    <property type="molecule type" value="Genomic_DNA"/>
</dbReference>
<dbReference type="SUPFAM" id="SSF56719">
    <property type="entry name" value="Type II DNA topoisomerase"/>
    <property type="match status" value="1"/>
</dbReference>
<gene>
    <name evidence="14" type="ORF">ARALYDRAFT_313269</name>
</gene>
<dbReference type="InterPro" id="IPR018522">
    <property type="entry name" value="TopoIIA_CS"/>
</dbReference>
<evidence type="ECO:0000256" key="7">
    <source>
        <dbReference type="ARBA" id="ARBA00022842"/>
    </source>
</evidence>
<dbReference type="Gramene" id="fgenesh1_pm.C_scaffold_1002049">
    <property type="protein sequence ID" value="fgenesh1_pm.C_scaffold_1002049"/>
    <property type="gene ID" value="fgenesh1_pm.C_scaffold_1002049"/>
</dbReference>
<dbReference type="Gene3D" id="3.30.230.10">
    <property type="match status" value="1"/>
</dbReference>
<dbReference type="Gene3D" id="3.40.50.670">
    <property type="match status" value="1"/>
</dbReference>
<keyword evidence="15" id="KW-1185">Reference proteome</keyword>
<dbReference type="PRINTS" id="PR00418">
    <property type="entry name" value="TPI2FAMILY"/>
</dbReference>
<dbReference type="GO" id="GO:0005634">
    <property type="term" value="C:nucleus"/>
    <property type="evidence" value="ECO:0007669"/>
    <property type="project" value="TreeGrafter"/>
</dbReference>
<keyword evidence="9 11" id="KW-0238">DNA-binding</keyword>
<dbReference type="EC" id="5.6.2.2" evidence="12"/>
<dbReference type="Gene3D" id="3.90.199.10">
    <property type="entry name" value="Topoisomerase II, domain 5"/>
    <property type="match status" value="1"/>
</dbReference>
<evidence type="ECO:0000256" key="2">
    <source>
        <dbReference type="ARBA" id="ARBA00001913"/>
    </source>
</evidence>
<dbReference type="FunFam" id="3.90.199.10:FF:000002">
    <property type="entry name" value="DNA topoisomerase 2"/>
    <property type="match status" value="1"/>
</dbReference>